<dbReference type="RefSeq" id="WP_071137134.1">
    <property type="nucleotide sequence ID" value="NZ_JBASDY010000209.1"/>
</dbReference>
<evidence type="ECO:0000256" key="2">
    <source>
        <dbReference type="ARBA" id="ARBA00007511"/>
    </source>
</evidence>
<sequence>MEVSSSFWIGFIILVIALLSLDMFLFNRKGTVIDVKRALWLSLFWISLAFIFNVGVYMVFGKESALEFFTAYLVEESLSIDNLFVFIIIFSAFKIKPEHQHTVLFWGILGAIVFRAIFIFAGVALIERFAWIMYLFGVFLLFTGGKMMFDELNLLDREKVDEPKDPNSNGVVKIFRRLFPVHEDMSEPVFFRRIDRKLYATPFFLALLVIEFTDLIFAIDSIPAVLSVSTNTFIVYTSNIFAILGLRSLYFALRGIMDLFHFLKYALSGILIFIGFKMIFNHYAHTADWDFHISNLSSLLVIASFLLVSIAASLIWSGKQRSMKREEARLRKRVF</sequence>
<dbReference type="InterPro" id="IPR022369">
    <property type="entry name" value="Integral_membrane_TerC_rswitch"/>
</dbReference>
<evidence type="ECO:0000256" key="1">
    <source>
        <dbReference type="ARBA" id="ARBA00004141"/>
    </source>
</evidence>
<organism evidence="7 8">
    <name type="scientific">Petrimonas mucosa</name>
    <dbReference type="NCBI Taxonomy" id="1642646"/>
    <lineage>
        <taxon>Bacteria</taxon>
        <taxon>Pseudomonadati</taxon>
        <taxon>Bacteroidota</taxon>
        <taxon>Bacteroidia</taxon>
        <taxon>Bacteroidales</taxon>
        <taxon>Dysgonomonadaceae</taxon>
        <taxon>Petrimonas</taxon>
    </lineage>
</organism>
<dbReference type="PANTHER" id="PTHR30238:SF0">
    <property type="entry name" value="THYLAKOID MEMBRANE PROTEIN TERC, CHLOROPLASTIC"/>
    <property type="match status" value="1"/>
</dbReference>
<evidence type="ECO:0000313" key="8">
    <source>
        <dbReference type="Proteomes" id="UP000178485"/>
    </source>
</evidence>
<dbReference type="InterPro" id="IPR005496">
    <property type="entry name" value="Integral_membrane_TerC"/>
</dbReference>
<feature type="transmembrane region" description="Helical" evidence="6">
    <location>
        <begin position="103"/>
        <end position="125"/>
    </location>
</feature>
<dbReference type="PANTHER" id="PTHR30238">
    <property type="entry name" value="MEMBRANE BOUND PREDICTED REDOX MODULATOR"/>
    <property type="match status" value="1"/>
</dbReference>
<dbReference type="EMBL" id="LT608328">
    <property type="protein sequence ID" value="SCM58603.1"/>
    <property type="molecule type" value="Genomic_DNA"/>
</dbReference>
<feature type="transmembrane region" description="Helical" evidence="6">
    <location>
        <begin position="198"/>
        <end position="219"/>
    </location>
</feature>
<protein>
    <submittedName>
        <fullName evidence="7">Putative membrane protein RBE_0082</fullName>
    </submittedName>
</protein>
<keyword evidence="3 6" id="KW-0812">Transmembrane</keyword>
<accession>A0A1G4G841</accession>
<dbReference type="STRING" id="1642646.ING2E5A_1881"/>
<proteinExistence type="inferred from homology"/>
<dbReference type="AlphaFoldDB" id="A0A1G4G841"/>
<feature type="transmembrane region" description="Helical" evidence="6">
    <location>
        <begin position="231"/>
        <end position="253"/>
    </location>
</feature>
<evidence type="ECO:0000256" key="6">
    <source>
        <dbReference type="SAM" id="Phobius"/>
    </source>
</evidence>
<dbReference type="KEGG" id="pmuc:ING2E5A_1881"/>
<comment type="subcellular location">
    <subcellularLocation>
        <location evidence="1">Membrane</location>
        <topology evidence="1">Multi-pass membrane protein</topology>
    </subcellularLocation>
</comment>
<reference evidence="7 8" key="1">
    <citation type="submission" date="2016-08" db="EMBL/GenBank/DDBJ databases">
        <authorList>
            <person name="Seilhamer J.J."/>
        </authorList>
    </citation>
    <scope>NUCLEOTIDE SEQUENCE [LARGE SCALE GENOMIC DNA]</scope>
    <source>
        <strain evidence="7">ING2-E5A</strain>
    </source>
</reference>
<comment type="similarity">
    <text evidence="2">Belongs to the TerC family.</text>
</comment>
<feature type="transmembrane region" description="Helical" evidence="6">
    <location>
        <begin position="265"/>
        <end position="284"/>
    </location>
</feature>
<dbReference type="GO" id="GO:0016020">
    <property type="term" value="C:membrane"/>
    <property type="evidence" value="ECO:0007669"/>
    <property type="project" value="UniProtKB-SubCell"/>
</dbReference>
<keyword evidence="8" id="KW-1185">Reference proteome</keyword>
<evidence type="ECO:0000256" key="3">
    <source>
        <dbReference type="ARBA" id="ARBA00022692"/>
    </source>
</evidence>
<gene>
    <name evidence="7" type="ORF">ING2E5A_1881</name>
</gene>
<dbReference type="Proteomes" id="UP000178485">
    <property type="component" value="Chromosome i"/>
</dbReference>
<keyword evidence="4 6" id="KW-1133">Transmembrane helix</keyword>
<evidence type="ECO:0000256" key="5">
    <source>
        <dbReference type="ARBA" id="ARBA00023136"/>
    </source>
</evidence>
<name>A0A1G4G841_9BACT</name>
<keyword evidence="5 6" id="KW-0472">Membrane</keyword>
<dbReference type="NCBIfam" id="TIGR03718">
    <property type="entry name" value="R_switched_Alx"/>
    <property type="match status" value="1"/>
</dbReference>
<evidence type="ECO:0000313" key="7">
    <source>
        <dbReference type="EMBL" id="SCM58603.1"/>
    </source>
</evidence>
<feature type="transmembrane region" description="Helical" evidence="6">
    <location>
        <begin position="131"/>
        <end position="149"/>
    </location>
</feature>
<feature type="transmembrane region" description="Helical" evidence="6">
    <location>
        <begin position="296"/>
        <end position="316"/>
    </location>
</feature>
<evidence type="ECO:0000256" key="4">
    <source>
        <dbReference type="ARBA" id="ARBA00022989"/>
    </source>
</evidence>
<dbReference type="Pfam" id="PF03741">
    <property type="entry name" value="TerC"/>
    <property type="match status" value="1"/>
</dbReference>
<feature type="transmembrane region" description="Helical" evidence="6">
    <location>
        <begin position="72"/>
        <end position="91"/>
    </location>
</feature>
<feature type="transmembrane region" description="Helical" evidence="6">
    <location>
        <begin position="6"/>
        <end position="26"/>
    </location>
</feature>
<feature type="transmembrane region" description="Helical" evidence="6">
    <location>
        <begin position="38"/>
        <end position="60"/>
    </location>
</feature>